<evidence type="ECO:0000256" key="3">
    <source>
        <dbReference type="ARBA" id="ARBA00022692"/>
    </source>
</evidence>
<evidence type="ECO:0000313" key="8">
    <source>
        <dbReference type="Proteomes" id="UP000322530"/>
    </source>
</evidence>
<comment type="subcellular location">
    <subcellularLocation>
        <location evidence="1">Cell membrane</location>
        <topology evidence="1">Multi-pass membrane protein</topology>
    </subcellularLocation>
</comment>
<keyword evidence="2" id="KW-1003">Cell membrane</keyword>
<evidence type="ECO:0000256" key="1">
    <source>
        <dbReference type="ARBA" id="ARBA00004651"/>
    </source>
</evidence>
<organism evidence="7 8">
    <name type="scientific">Dictyobacter arantiisoli</name>
    <dbReference type="NCBI Taxonomy" id="2014874"/>
    <lineage>
        <taxon>Bacteria</taxon>
        <taxon>Bacillati</taxon>
        <taxon>Chloroflexota</taxon>
        <taxon>Ktedonobacteria</taxon>
        <taxon>Ktedonobacterales</taxon>
        <taxon>Dictyobacteraceae</taxon>
        <taxon>Dictyobacter</taxon>
    </lineage>
</organism>
<accession>A0A5A5TFU0</accession>
<sequence>MPAGMLALLVNLEDVPIMPKVSSQPETSDLAVPATAPTRIERFKARLPQVQGILRQQSTLIALFVVVLFSFIRYDNFDTITIYSMLNFNAQFGLIALGMTFVIMTGGIDLSVGGIAALASVVAALASPHGFFYALIAAIIAGTLVGIVNGFIVGWMRIPPFIATLATLYIVRGVALKLINNAASIDLDQKSDFTTIAGTTLGNGIFNPPIPLTIPLLVIAFLIGIFVLRYTRFGRYVLAIGGNPEAAKLMGLPVKRTLFWVYTLSGALSGLVGVLLAINLNGGSATEGNGWELIAIAATVVGGTLLTGGVGSVFGTLVGTILLGTIVEILQLENNYTLDHGGGLYLNSFWQDVIRGVFLLIVVLLQSRFQQKRARKVT</sequence>
<reference evidence="7 8" key="1">
    <citation type="submission" date="2019-01" db="EMBL/GenBank/DDBJ databases">
        <title>Draft genome sequence of Dictyobacter sp. Uno17.</title>
        <authorList>
            <person name="Wang C.M."/>
            <person name="Zheng Y."/>
            <person name="Sakai Y."/>
            <person name="Abe K."/>
            <person name="Yokota A."/>
            <person name="Yabe S."/>
        </authorList>
    </citation>
    <scope>NUCLEOTIDE SEQUENCE [LARGE SCALE GENOMIC DNA]</scope>
    <source>
        <strain evidence="7 8">Uno17</strain>
    </source>
</reference>
<dbReference type="EMBL" id="BIXY01000054">
    <property type="protein sequence ID" value="GCF09923.1"/>
    <property type="molecule type" value="Genomic_DNA"/>
</dbReference>
<dbReference type="InterPro" id="IPR001851">
    <property type="entry name" value="ABC_transp_permease"/>
</dbReference>
<dbReference type="Proteomes" id="UP000322530">
    <property type="component" value="Unassembled WGS sequence"/>
</dbReference>
<keyword evidence="5 6" id="KW-0472">Membrane</keyword>
<evidence type="ECO:0000256" key="5">
    <source>
        <dbReference type="ARBA" id="ARBA00023136"/>
    </source>
</evidence>
<protein>
    <submittedName>
        <fullName evidence="7">Sugar ABC transporter permease</fullName>
    </submittedName>
</protein>
<dbReference type="PANTHER" id="PTHR32196:SF63">
    <property type="entry name" value="INNER MEMBRANE ABC TRANSPORTER PERMEASE PROTEIN YJFF"/>
    <property type="match status" value="1"/>
</dbReference>
<feature type="transmembrane region" description="Helical" evidence="6">
    <location>
        <begin position="258"/>
        <end position="278"/>
    </location>
</feature>
<dbReference type="GO" id="GO:0022857">
    <property type="term" value="F:transmembrane transporter activity"/>
    <property type="evidence" value="ECO:0007669"/>
    <property type="project" value="InterPro"/>
</dbReference>
<name>A0A5A5TFU0_9CHLR</name>
<evidence type="ECO:0000256" key="2">
    <source>
        <dbReference type="ARBA" id="ARBA00022475"/>
    </source>
</evidence>
<dbReference type="CDD" id="cd06579">
    <property type="entry name" value="TM_PBP1_transp_AraH_like"/>
    <property type="match status" value="1"/>
</dbReference>
<keyword evidence="4 6" id="KW-1133">Transmembrane helix</keyword>
<gene>
    <name evidence="7" type="ORF">KDI_34870</name>
</gene>
<keyword evidence="8" id="KW-1185">Reference proteome</keyword>
<feature type="transmembrane region" description="Helical" evidence="6">
    <location>
        <begin position="92"/>
        <end position="125"/>
    </location>
</feature>
<dbReference type="GO" id="GO:0005886">
    <property type="term" value="C:plasma membrane"/>
    <property type="evidence" value="ECO:0007669"/>
    <property type="project" value="UniProtKB-SubCell"/>
</dbReference>
<keyword evidence="3 6" id="KW-0812">Transmembrane</keyword>
<evidence type="ECO:0000256" key="6">
    <source>
        <dbReference type="SAM" id="Phobius"/>
    </source>
</evidence>
<comment type="caution">
    <text evidence="7">The sequence shown here is derived from an EMBL/GenBank/DDBJ whole genome shotgun (WGS) entry which is preliminary data.</text>
</comment>
<feature type="transmembrane region" description="Helical" evidence="6">
    <location>
        <begin position="131"/>
        <end position="154"/>
    </location>
</feature>
<feature type="transmembrane region" description="Helical" evidence="6">
    <location>
        <begin position="53"/>
        <end position="72"/>
    </location>
</feature>
<proteinExistence type="predicted"/>
<dbReference type="AlphaFoldDB" id="A0A5A5TFU0"/>
<evidence type="ECO:0000313" key="7">
    <source>
        <dbReference type="EMBL" id="GCF09923.1"/>
    </source>
</evidence>
<feature type="transmembrane region" description="Helical" evidence="6">
    <location>
        <begin position="161"/>
        <end position="179"/>
    </location>
</feature>
<feature type="transmembrane region" description="Helical" evidence="6">
    <location>
        <begin position="290"/>
        <end position="306"/>
    </location>
</feature>
<dbReference type="Pfam" id="PF02653">
    <property type="entry name" value="BPD_transp_2"/>
    <property type="match status" value="1"/>
</dbReference>
<feature type="transmembrane region" description="Helical" evidence="6">
    <location>
        <begin position="210"/>
        <end position="228"/>
    </location>
</feature>
<dbReference type="PANTHER" id="PTHR32196">
    <property type="entry name" value="ABC TRANSPORTER PERMEASE PROTEIN YPHD-RELATED-RELATED"/>
    <property type="match status" value="1"/>
</dbReference>
<evidence type="ECO:0000256" key="4">
    <source>
        <dbReference type="ARBA" id="ARBA00022989"/>
    </source>
</evidence>